<keyword evidence="4" id="KW-0722">Serine protease inhibitor</keyword>
<dbReference type="SUPFAM" id="SSF57362">
    <property type="entry name" value="BPTI-like"/>
    <property type="match status" value="3"/>
</dbReference>
<reference evidence="7" key="1">
    <citation type="submission" date="2025-08" db="UniProtKB">
        <authorList>
            <consortium name="Ensembl"/>
        </authorList>
    </citation>
    <scope>IDENTIFICATION</scope>
</reference>
<dbReference type="CDD" id="cd00109">
    <property type="entry name" value="Kunitz-type"/>
    <property type="match status" value="3"/>
</dbReference>
<reference evidence="7" key="2">
    <citation type="submission" date="2025-09" db="UniProtKB">
        <authorList>
            <consortium name="Ensembl"/>
        </authorList>
    </citation>
    <scope>IDENTIFICATION</scope>
</reference>
<evidence type="ECO:0000256" key="2">
    <source>
        <dbReference type="ARBA" id="ARBA00022525"/>
    </source>
</evidence>
<dbReference type="Ensembl" id="ENSCABT00000007410.1">
    <property type="protein sequence ID" value="ENSCABP00000006781.1"/>
    <property type="gene ID" value="ENSCABG00000005133.1"/>
</dbReference>
<dbReference type="Gene3D" id="4.10.410.10">
    <property type="entry name" value="Pancreatic trypsin inhibitor Kunitz domain"/>
    <property type="match status" value="3"/>
</dbReference>
<dbReference type="SMART" id="SM00131">
    <property type="entry name" value="KU"/>
    <property type="match status" value="3"/>
</dbReference>
<protein>
    <recommendedName>
        <fullName evidence="6">BPTI/Kunitz inhibitor domain-containing protein</fullName>
    </recommendedName>
</protein>
<dbReference type="FunFam" id="4.10.410.10:FF:000021">
    <property type="entry name" value="Serine protease inhibitor, putative"/>
    <property type="match status" value="1"/>
</dbReference>
<dbReference type="Proteomes" id="UP000694404">
    <property type="component" value="Unplaced"/>
</dbReference>
<evidence type="ECO:0000256" key="4">
    <source>
        <dbReference type="ARBA" id="ARBA00022900"/>
    </source>
</evidence>
<dbReference type="Pfam" id="PF00014">
    <property type="entry name" value="Kunitz_BPTI"/>
    <property type="match status" value="3"/>
</dbReference>
<keyword evidence="2" id="KW-0964">Secreted</keyword>
<dbReference type="InterPro" id="IPR036880">
    <property type="entry name" value="Kunitz_BPTI_sf"/>
</dbReference>
<evidence type="ECO:0000313" key="8">
    <source>
        <dbReference type="Proteomes" id="UP000694404"/>
    </source>
</evidence>
<evidence type="ECO:0000313" key="7">
    <source>
        <dbReference type="Ensembl" id="ENSCABP00000006781.1"/>
    </source>
</evidence>
<evidence type="ECO:0000259" key="6">
    <source>
        <dbReference type="PROSITE" id="PS50279"/>
    </source>
</evidence>
<dbReference type="GeneTree" id="ENSGT00940000164331"/>
<dbReference type="AlphaFoldDB" id="A0A8C0GBN3"/>
<dbReference type="FunFam" id="4.10.410.10:FF:000011">
    <property type="entry name" value="Tissue factor pathway inhibitor"/>
    <property type="match status" value="1"/>
</dbReference>
<evidence type="ECO:0000256" key="3">
    <source>
        <dbReference type="ARBA" id="ARBA00022690"/>
    </source>
</evidence>
<evidence type="ECO:0000256" key="1">
    <source>
        <dbReference type="ARBA" id="ARBA00004613"/>
    </source>
</evidence>
<dbReference type="GO" id="GO:0044483">
    <property type="term" value="P:venom-mediated perturbation of hemostasis"/>
    <property type="evidence" value="ECO:0007669"/>
    <property type="project" value="UniProtKB-ARBA"/>
</dbReference>
<dbReference type="PRINTS" id="PR00759">
    <property type="entry name" value="BASICPTASE"/>
</dbReference>
<sequence length="303" mass="33488">MEVPDLSLIFTKNIPDKMGRGWAAVGWLGALGPSPPVGPQSSRMPLPHPPPWWPGSFKEICKLPVDAGSCFSYMTRYFYNSVTDSCEEFVYGGCEGNGNRFATKNECLKTCGSPGKRARRVRETQTLQFNDVCKLPVDSGSCFSYVTRYFYNFVTKKCEAFTYGGCEGNGNRFASIDECLRTCGSAGKRVRAHSTCQASCGPETSPLPLQSGLTSLSSLADLRPFPGDICRLPPETGPCEALIPRFFYNPASRTCKSFIYSGCQGNGNNFRTLLECQRACWKRGKGTKLKKNIQRVNLCHKYS</sequence>
<feature type="domain" description="BPTI/Kunitz inhibitor" evidence="6">
    <location>
        <begin position="133"/>
        <end position="183"/>
    </location>
</feature>
<dbReference type="PANTHER" id="PTHR10083">
    <property type="entry name" value="KUNITZ-TYPE PROTEASE INHIBITOR-RELATED"/>
    <property type="match status" value="1"/>
</dbReference>
<dbReference type="InterPro" id="IPR002223">
    <property type="entry name" value="Kunitz_BPTI"/>
</dbReference>
<dbReference type="FunFam" id="4.10.410.10:FF:000004">
    <property type="entry name" value="Tissue factor pathway inhibitor"/>
    <property type="match status" value="1"/>
</dbReference>
<keyword evidence="8" id="KW-1185">Reference proteome</keyword>
<dbReference type="InterPro" id="IPR050098">
    <property type="entry name" value="TFPI/VKTCI-like"/>
</dbReference>
<accession>A0A8C0GBN3</accession>
<comment type="subcellular location">
    <subcellularLocation>
        <location evidence="1">Secreted</location>
    </subcellularLocation>
</comment>
<dbReference type="PROSITE" id="PS00280">
    <property type="entry name" value="BPTI_KUNITZ_1"/>
    <property type="match status" value="3"/>
</dbReference>
<dbReference type="InterPro" id="IPR020901">
    <property type="entry name" value="Prtase_inh_Kunz-CS"/>
</dbReference>
<name>A0A8C0GBN3_CHEAB</name>
<keyword evidence="5" id="KW-1015">Disulfide bond</keyword>
<proteinExistence type="predicted"/>
<dbReference type="PROSITE" id="PS50279">
    <property type="entry name" value="BPTI_KUNITZ_2"/>
    <property type="match status" value="3"/>
</dbReference>
<keyword evidence="3" id="KW-0646">Protease inhibitor</keyword>
<dbReference type="GO" id="GO:0005576">
    <property type="term" value="C:extracellular region"/>
    <property type="evidence" value="ECO:0007669"/>
    <property type="project" value="UniProtKB-SubCell"/>
</dbReference>
<dbReference type="OMA" id="ECIEFIY"/>
<feature type="domain" description="BPTI/Kunitz inhibitor" evidence="6">
    <location>
        <begin position="61"/>
        <end position="111"/>
    </location>
</feature>
<evidence type="ECO:0000256" key="5">
    <source>
        <dbReference type="ARBA" id="ARBA00023157"/>
    </source>
</evidence>
<dbReference type="GO" id="GO:0004867">
    <property type="term" value="F:serine-type endopeptidase inhibitor activity"/>
    <property type="evidence" value="ECO:0007669"/>
    <property type="project" value="UniProtKB-KW"/>
</dbReference>
<feature type="domain" description="BPTI/Kunitz inhibitor" evidence="6">
    <location>
        <begin position="230"/>
        <end position="280"/>
    </location>
</feature>
<organism evidence="7 8">
    <name type="scientific">Chelonoidis abingdonii</name>
    <name type="common">Abingdon island giant tortoise</name>
    <name type="synonym">Testudo abingdonii</name>
    <dbReference type="NCBI Taxonomy" id="106734"/>
    <lineage>
        <taxon>Eukaryota</taxon>
        <taxon>Metazoa</taxon>
        <taxon>Chordata</taxon>
        <taxon>Craniata</taxon>
        <taxon>Vertebrata</taxon>
        <taxon>Euteleostomi</taxon>
        <taxon>Archelosauria</taxon>
        <taxon>Testudinata</taxon>
        <taxon>Testudines</taxon>
        <taxon>Cryptodira</taxon>
        <taxon>Durocryptodira</taxon>
        <taxon>Testudinoidea</taxon>
        <taxon>Testudinidae</taxon>
        <taxon>Chelonoidis</taxon>
    </lineage>
</organism>